<dbReference type="PROSITE" id="PS00682">
    <property type="entry name" value="ZP_1"/>
    <property type="match status" value="1"/>
</dbReference>
<evidence type="ECO:0000256" key="2">
    <source>
        <dbReference type="ARBA" id="ARBA00004613"/>
    </source>
</evidence>
<keyword evidence="5 12" id="KW-0812">Transmembrane</keyword>
<dbReference type="GO" id="GO:0005576">
    <property type="term" value="C:extracellular region"/>
    <property type="evidence" value="ECO:0007669"/>
    <property type="project" value="UniProtKB-SubCell"/>
</dbReference>
<feature type="domain" description="ZP" evidence="14">
    <location>
        <begin position="364"/>
        <end position="622"/>
    </location>
</feature>
<dbReference type="InterPro" id="IPR001507">
    <property type="entry name" value="ZP_dom"/>
</dbReference>
<dbReference type="Proteomes" id="UP000186698">
    <property type="component" value="Chromosome 4L"/>
</dbReference>
<evidence type="ECO:0000313" key="16">
    <source>
        <dbReference type="RefSeq" id="XP_018114070.1"/>
    </source>
</evidence>
<organism evidence="15 16">
    <name type="scientific">Xenopus laevis</name>
    <name type="common">African clawed frog</name>
    <dbReference type="NCBI Taxonomy" id="8355"/>
    <lineage>
        <taxon>Eukaryota</taxon>
        <taxon>Metazoa</taxon>
        <taxon>Chordata</taxon>
        <taxon>Craniata</taxon>
        <taxon>Vertebrata</taxon>
        <taxon>Euteleostomi</taxon>
        <taxon>Amphibia</taxon>
        <taxon>Batrachia</taxon>
        <taxon>Anura</taxon>
        <taxon>Pipoidea</taxon>
        <taxon>Pipidae</taxon>
        <taxon>Xenopodinae</taxon>
        <taxon>Xenopus</taxon>
        <taxon>Xenopus</taxon>
    </lineage>
</organism>
<protein>
    <submittedName>
        <fullName evidence="16">Transforming growth factor beta receptor type 3 isoform X2</fullName>
    </submittedName>
</protein>
<dbReference type="InterPro" id="IPR055355">
    <property type="entry name" value="ZP-C"/>
</dbReference>
<evidence type="ECO:0000259" key="14">
    <source>
        <dbReference type="PROSITE" id="PS51034"/>
    </source>
</evidence>
<dbReference type="InterPro" id="IPR042235">
    <property type="entry name" value="ZP-C_dom"/>
</dbReference>
<dbReference type="GeneID" id="108714389"/>
<dbReference type="OrthoDB" id="6420824at2759"/>
<evidence type="ECO:0000256" key="3">
    <source>
        <dbReference type="ARBA" id="ARBA00022475"/>
    </source>
</evidence>
<keyword evidence="3" id="KW-1003">Cell membrane</keyword>
<feature type="region of interest" description="Disordered" evidence="11">
    <location>
        <begin position="708"/>
        <end position="742"/>
    </location>
</feature>
<evidence type="ECO:0000256" key="10">
    <source>
        <dbReference type="ARBA" id="ARBA00023180"/>
    </source>
</evidence>
<dbReference type="GO" id="GO:0007179">
    <property type="term" value="P:transforming growth factor beta receptor signaling pathway"/>
    <property type="evidence" value="ECO:0007669"/>
    <property type="project" value="TreeGrafter"/>
</dbReference>
<evidence type="ECO:0000256" key="7">
    <source>
        <dbReference type="ARBA" id="ARBA00022989"/>
    </source>
</evidence>
<feature type="compositionally biased region" description="Polar residues" evidence="11">
    <location>
        <begin position="711"/>
        <end position="742"/>
    </location>
</feature>
<evidence type="ECO:0000256" key="1">
    <source>
        <dbReference type="ARBA" id="ARBA00004251"/>
    </source>
</evidence>
<evidence type="ECO:0000256" key="6">
    <source>
        <dbReference type="ARBA" id="ARBA00022729"/>
    </source>
</evidence>
<dbReference type="AGR" id="Xenbase:XB-GENE-17335957"/>
<name>A0A8J0V2H7_XENLA</name>
<dbReference type="AlphaFoldDB" id="A0A8J0V2H7"/>
<evidence type="ECO:0000313" key="17">
    <source>
        <dbReference type="Xenbase" id="XB-GENE-17335957"/>
    </source>
</evidence>
<dbReference type="Pfam" id="PF00100">
    <property type="entry name" value="Zona_pellucida"/>
    <property type="match status" value="1"/>
</dbReference>
<dbReference type="PANTHER" id="PTHR14002:SF45">
    <property type="entry name" value="ZP DOMAIN-CONTAINING PROTEIN"/>
    <property type="match status" value="1"/>
</dbReference>
<feature type="signal peptide" evidence="13">
    <location>
        <begin position="1"/>
        <end position="19"/>
    </location>
</feature>
<dbReference type="GO" id="GO:0005114">
    <property type="term" value="F:type II transforming growth factor beta receptor binding"/>
    <property type="evidence" value="ECO:0007669"/>
    <property type="project" value="TreeGrafter"/>
</dbReference>
<dbReference type="InterPro" id="IPR058899">
    <property type="entry name" value="TGFBR3/Endoglin-like_N"/>
</dbReference>
<proteinExistence type="predicted"/>
<sequence length="742" mass="82134">MASLCVLAFLLLNLHLASLGPLLDAQCSLSPLTESHPVQAFLESFTVLSGCASKGTAIHPQEVHIINLKCVEEENCRHENEVTLHLTPISAISVHQKPLVFILNSPIPLIWDVKTEGLAAGVRRFFFVTQGSSVKYEAGHLSLFSETVEKHLPQGNGDLLQWAQENYGAVTSFTEAKMSKNIYIKVGEDPVFPPTCKIEKNFLSLNYLARYLQPQPALGCKLTSNEKTEVHIIELDAPSSKQYSSFQVDIIIDIRPLHSGFKLPRNLVLILKCRNAVNWVIKTHDVEGNLEVLAGNTVSFGKEADKSLSTSKLVIPNMPSSKANLMKLASERGFSPVTSYTYAPVANQFQIRLFDDIEMNDEDEHIPPELTILLDTDKPFIPEQFSPIDRKNGKEGEAVHSSTDMLDKIIHSLGIEEFSPEHKEPEEVQGNINIALSVKCDNQKMEASIEKESLQFNCTVPQETMSSEDVIVFVPPESTMSNVTFNMDLYKTDLFLTPSQKLFSVAENGQVYVEVSVTKAEKDLGFAIQTCFISPHSNPDIMSEYTIIENICPKDESVKFYNVKKMNLPVLPEQMDKKRFSFMFKSVFNNSLLFLHCELTLCTNNGKEMEGLPKCIPPDEACTSLNVEMIVAMMQNKKTFTKPLAVITSVVKTPDPSLNTNRPNVTQAIFYGLDTPTVVGIAFAAFIIGALLTGALWFIYSHTGEKAERQQVPTTPPASENSSAAHSIGSTQSTPCSSNSTA</sequence>
<keyword evidence="10" id="KW-0325">Glycoprotein</keyword>
<dbReference type="Gene3D" id="2.60.40.4100">
    <property type="entry name" value="Zona pellucida, ZP-C domain"/>
    <property type="match status" value="1"/>
</dbReference>
<dbReference type="GO" id="GO:0050431">
    <property type="term" value="F:transforming growth factor beta binding"/>
    <property type="evidence" value="ECO:0007669"/>
    <property type="project" value="TreeGrafter"/>
</dbReference>
<keyword evidence="8 12" id="KW-0472">Membrane</keyword>
<dbReference type="FunFam" id="2.60.40.4100:FF:000003">
    <property type="entry name" value="Transforming growth factor beta receptor type 3"/>
    <property type="match status" value="1"/>
</dbReference>
<gene>
    <name evidence="16 17" type="primary">tgfbr3.L</name>
</gene>
<dbReference type="PROSITE" id="PS51034">
    <property type="entry name" value="ZP_2"/>
    <property type="match status" value="1"/>
</dbReference>
<dbReference type="SMART" id="SM00241">
    <property type="entry name" value="ZP"/>
    <property type="match status" value="1"/>
</dbReference>
<dbReference type="GO" id="GO:0016477">
    <property type="term" value="P:cell migration"/>
    <property type="evidence" value="ECO:0007669"/>
    <property type="project" value="TreeGrafter"/>
</dbReference>
<evidence type="ECO:0000256" key="9">
    <source>
        <dbReference type="ARBA" id="ARBA00023157"/>
    </source>
</evidence>
<evidence type="ECO:0000256" key="5">
    <source>
        <dbReference type="ARBA" id="ARBA00022692"/>
    </source>
</evidence>
<evidence type="ECO:0000256" key="12">
    <source>
        <dbReference type="SAM" id="Phobius"/>
    </source>
</evidence>
<keyword evidence="6 13" id="KW-0732">Signal</keyword>
<evidence type="ECO:0000256" key="4">
    <source>
        <dbReference type="ARBA" id="ARBA00022525"/>
    </source>
</evidence>
<dbReference type="RefSeq" id="XP_018114070.1">
    <property type="nucleotide sequence ID" value="XM_018258581.2"/>
</dbReference>
<feature type="chain" id="PRO_5035211222" evidence="13">
    <location>
        <begin position="20"/>
        <end position="742"/>
    </location>
</feature>
<dbReference type="Xenbase" id="XB-GENE-17335957">
    <property type="gene designation" value="tgfbr3.L"/>
</dbReference>
<dbReference type="Pfam" id="PF26060">
    <property type="entry name" value="TGFBR3_N"/>
    <property type="match status" value="2"/>
</dbReference>
<dbReference type="PANTHER" id="PTHR14002">
    <property type="entry name" value="ENDOGLIN/TGF-BETA RECEPTOR TYPE III"/>
    <property type="match status" value="1"/>
</dbReference>
<comment type="subcellular location">
    <subcellularLocation>
        <location evidence="1">Cell membrane</location>
        <topology evidence="1">Single-pass type I membrane protein</topology>
    </subcellularLocation>
    <subcellularLocation>
        <location evidence="2">Secreted</location>
    </subcellularLocation>
</comment>
<dbReference type="GO" id="GO:0005024">
    <property type="term" value="F:transforming growth factor beta receptor activity"/>
    <property type="evidence" value="ECO:0007669"/>
    <property type="project" value="TreeGrafter"/>
</dbReference>
<dbReference type="GO" id="GO:0017015">
    <property type="term" value="P:regulation of transforming growth factor beta receptor signaling pathway"/>
    <property type="evidence" value="ECO:0007669"/>
    <property type="project" value="TreeGrafter"/>
</dbReference>
<evidence type="ECO:0000256" key="8">
    <source>
        <dbReference type="ARBA" id="ARBA00023136"/>
    </source>
</evidence>
<keyword evidence="16" id="KW-0675">Receptor</keyword>
<dbReference type="CTD" id="108714389"/>
<evidence type="ECO:0000256" key="13">
    <source>
        <dbReference type="SAM" id="SignalP"/>
    </source>
</evidence>
<dbReference type="GO" id="GO:0005539">
    <property type="term" value="F:glycosaminoglycan binding"/>
    <property type="evidence" value="ECO:0007669"/>
    <property type="project" value="TreeGrafter"/>
</dbReference>
<evidence type="ECO:0000256" key="11">
    <source>
        <dbReference type="SAM" id="MobiDB-lite"/>
    </source>
</evidence>
<dbReference type="InterPro" id="IPR017977">
    <property type="entry name" value="ZP_dom_CS"/>
</dbReference>
<keyword evidence="7 12" id="KW-1133">Transmembrane helix</keyword>
<evidence type="ECO:0000313" key="15">
    <source>
        <dbReference type="Proteomes" id="UP000186698"/>
    </source>
</evidence>
<keyword evidence="9" id="KW-1015">Disulfide bond</keyword>
<keyword evidence="4" id="KW-0964">Secreted</keyword>
<dbReference type="GO" id="GO:0001837">
    <property type="term" value="P:epithelial to mesenchymal transition"/>
    <property type="evidence" value="ECO:0007669"/>
    <property type="project" value="TreeGrafter"/>
</dbReference>
<reference evidence="16" key="1">
    <citation type="submission" date="2025-08" db="UniProtKB">
        <authorList>
            <consortium name="RefSeq"/>
        </authorList>
    </citation>
    <scope>IDENTIFICATION</scope>
    <source>
        <strain evidence="16">J_2021</strain>
        <tissue evidence="16">Erythrocytes</tissue>
    </source>
</reference>
<keyword evidence="15" id="KW-1185">Reference proteome</keyword>
<accession>A0A8J0V2H7</accession>
<feature type="transmembrane region" description="Helical" evidence="12">
    <location>
        <begin position="678"/>
        <end position="700"/>
    </location>
</feature>